<comment type="caution">
    <text evidence="2">The sequence shown here is derived from an EMBL/GenBank/DDBJ whole genome shotgun (WGS) entry which is preliminary data.</text>
</comment>
<organism evidence="2 3">
    <name type="scientific">Euphydryas editha</name>
    <name type="common">Edith's checkerspot</name>
    <dbReference type="NCBI Taxonomy" id="104508"/>
    <lineage>
        <taxon>Eukaryota</taxon>
        <taxon>Metazoa</taxon>
        <taxon>Ecdysozoa</taxon>
        <taxon>Arthropoda</taxon>
        <taxon>Hexapoda</taxon>
        <taxon>Insecta</taxon>
        <taxon>Pterygota</taxon>
        <taxon>Neoptera</taxon>
        <taxon>Endopterygota</taxon>
        <taxon>Lepidoptera</taxon>
        <taxon>Glossata</taxon>
        <taxon>Ditrysia</taxon>
        <taxon>Papilionoidea</taxon>
        <taxon>Nymphalidae</taxon>
        <taxon>Nymphalinae</taxon>
        <taxon>Euphydryas</taxon>
    </lineage>
</organism>
<gene>
    <name evidence="2" type="ORF">EEDITHA_LOCUS22781</name>
</gene>
<dbReference type="SUPFAM" id="SSF47823">
    <property type="entry name" value="lambda integrase-like, N-terminal domain"/>
    <property type="match status" value="1"/>
</dbReference>
<keyword evidence="1" id="KW-0238">DNA-binding</keyword>
<dbReference type="PANTHER" id="PTHR35617:SF3">
    <property type="entry name" value="CORE-BINDING (CB) DOMAIN-CONTAINING PROTEIN"/>
    <property type="match status" value="1"/>
</dbReference>
<evidence type="ECO:0000313" key="3">
    <source>
        <dbReference type="Proteomes" id="UP001153954"/>
    </source>
</evidence>
<name>A0AAU9VBT7_EUPED</name>
<sequence>MHTLHLVRSYGEDIQLDRASHLQHIARMGLPKEVRKELMDKYLPPENCTLIEAPILNPEVVAAVSEAVLKRDKATKVFKLAWSSPEPQAEGDSENETACRQGSHRQTIEAAIASFEISQQQSTDPDAFTIDAFTISWSNFYFYSFPPFTVILKALRKIINDRAKGIMVQSRDVSEDYPGCRNLIRTALLKRNVPQSSIHIMLASLSHNSIKQYDTCLRKWFIFCKKNHINLHLKSASNVITFLTQLYEAGAGYGTLNSCRSALSLFLGQEIADDDLIKRFLKGTFRLRPPLPKYNITWDTSMVLNSLADWYPNDALSLEKLSKKLATLLALTTAHRLQTISKINIKNIEIYSNEIHIKIPDLIKSSRPGSTQPLLILPIFL</sequence>
<dbReference type="Proteomes" id="UP001153954">
    <property type="component" value="Unassembled WGS sequence"/>
</dbReference>
<dbReference type="InterPro" id="IPR010998">
    <property type="entry name" value="Integrase_recombinase_N"/>
</dbReference>
<proteinExistence type="predicted"/>
<evidence type="ECO:0000256" key="1">
    <source>
        <dbReference type="ARBA" id="ARBA00023125"/>
    </source>
</evidence>
<dbReference type="Gene3D" id="1.10.150.130">
    <property type="match status" value="1"/>
</dbReference>
<keyword evidence="3" id="KW-1185">Reference proteome</keyword>
<dbReference type="AlphaFoldDB" id="A0AAU9VBT7"/>
<dbReference type="PANTHER" id="PTHR35617">
    <property type="entry name" value="PHAGE_INTEGRASE DOMAIN-CONTAINING PROTEIN"/>
    <property type="match status" value="1"/>
</dbReference>
<dbReference type="GO" id="GO:0003677">
    <property type="term" value="F:DNA binding"/>
    <property type="evidence" value="ECO:0007669"/>
    <property type="project" value="UniProtKB-KW"/>
</dbReference>
<accession>A0AAU9VBT7</accession>
<evidence type="ECO:0000313" key="2">
    <source>
        <dbReference type="EMBL" id="CAH2108885.1"/>
    </source>
</evidence>
<protein>
    <submittedName>
        <fullName evidence="2">Uncharacterized protein</fullName>
    </submittedName>
</protein>
<reference evidence="2" key="1">
    <citation type="submission" date="2022-03" db="EMBL/GenBank/DDBJ databases">
        <authorList>
            <person name="Tunstrom K."/>
        </authorList>
    </citation>
    <scope>NUCLEOTIDE SEQUENCE</scope>
</reference>
<dbReference type="EMBL" id="CAKOGL010000043">
    <property type="protein sequence ID" value="CAH2108885.1"/>
    <property type="molecule type" value="Genomic_DNA"/>
</dbReference>